<sequence length="699" mass="77606">MKLLLRIALALLIIGITVGIFWWQQNKKALVKNEIEKAVAKGTDSTYFIHYDSSRIDEVAGNATFYNIALQSDSLQQKLLVNDTSSMGATIFNIHIDELSITGADIPSFLQKNNVQAASINIIHPVVTIISTGKQNKIELTGADTLALYEKITGKFNSINADKINITRAEILFKRGFDTPHTSLHNVNVLLQHFKIDSTRNYDNIISYFIKDVVANVAQIDIMGATNNMKLQLQNVVYNAPQRFLQIQRFTETNTLNNKTLINIGNTKVAGLSTNAFIVNKTIKADSLVTQGGDVTVIKKTEKTSQTIKIDNPFFDAAIVKNLVIGNSNVTFINGNNKPILFKNVKASALGIDSFYNGSNILTLLTDSRCTISMGSCVLPISNNTASIQINGLLYNNSNNTTTVQAINIIPTLSKEAFAQQLKTQKDWVDLRLKNIQLTGFNLGNFINQQQLILNSISCTPSIQIYNDKTVKEDATSKIGQYPHQLIKKITLPFYIKKVHINNGYLSYKEKGDVSKKVGDVFFNNINGDVVNITNINNKIQLQPFLQVMLQCNFLGKAPLQTNWKLPLQNTKDPFYINGNVGSFDAVILNPVIEPLGLGSIKSGQIKQYQFSLQADDYNSKGEGLLLYNNLRIALLKTNADNELQTKGLLTTIANTFIKNDNENPGARKADLAFKRIENKSFFNLVWKSIFAGAKSSTK</sequence>
<evidence type="ECO:0000313" key="2">
    <source>
        <dbReference type="Proteomes" id="UP001595907"/>
    </source>
</evidence>
<evidence type="ECO:0000313" key="1">
    <source>
        <dbReference type="EMBL" id="MFC4263014.1"/>
    </source>
</evidence>
<protein>
    <submittedName>
        <fullName evidence="1">Uncharacterized protein</fullName>
    </submittedName>
</protein>
<keyword evidence="2" id="KW-1185">Reference proteome</keyword>
<accession>A0ABV8QVF9</accession>
<dbReference type="EMBL" id="JBHSCZ010000002">
    <property type="protein sequence ID" value="MFC4263014.1"/>
    <property type="molecule type" value="Genomic_DNA"/>
</dbReference>
<dbReference type="RefSeq" id="WP_379709039.1">
    <property type="nucleotide sequence ID" value="NZ_JBHSCZ010000002.1"/>
</dbReference>
<comment type="caution">
    <text evidence="1">The sequence shown here is derived from an EMBL/GenBank/DDBJ whole genome shotgun (WGS) entry which is preliminary data.</text>
</comment>
<proteinExistence type="predicted"/>
<reference evidence="2" key="1">
    <citation type="journal article" date="2019" name="Int. J. Syst. Evol. Microbiol.">
        <title>The Global Catalogue of Microorganisms (GCM) 10K type strain sequencing project: providing services to taxonomists for standard genome sequencing and annotation.</title>
        <authorList>
            <consortium name="The Broad Institute Genomics Platform"/>
            <consortium name="The Broad Institute Genome Sequencing Center for Infectious Disease"/>
            <person name="Wu L."/>
            <person name="Ma J."/>
        </authorList>
    </citation>
    <scope>NUCLEOTIDE SEQUENCE [LARGE SCALE GENOMIC DNA]</scope>
    <source>
        <strain evidence="2">CECT 8289</strain>
    </source>
</reference>
<gene>
    <name evidence="1" type="ORF">ACFOWM_09005</name>
</gene>
<dbReference type="Proteomes" id="UP001595907">
    <property type="component" value="Unassembled WGS sequence"/>
</dbReference>
<name>A0ABV8QVF9_9BACT</name>
<organism evidence="1 2">
    <name type="scientific">Ferruginibacter yonginensis</name>
    <dbReference type="NCBI Taxonomy" id="1310416"/>
    <lineage>
        <taxon>Bacteria</taxon>
        <taxon>Pseudomonadati</taxon>
        <taxon>Bacteroidota</taxon>
        <taxon>Chitinophagia</taxon>
        <taxon>Chitinophagales</taxon>
        <taxon>Chitinophagaceae</taxon>
        <taxon>Ferruginibacter</taxon>
    </lineage>
</organism>